<organism evidence="1 2">
    <name type="scientific">Leptospira alstonii serovar Sichuan str. 79601</name>
    <dbReference type="NCBI Taxonomy" id="1218565"/>
    <lineage>
        <taxon>Bacteria</taxon>
        <taxon>Pseudomonadati</taxon>
        <taxon>Spirochaetota</taxon>
        <taxon>Spirochaetia</taxon>
        <taxon>Leptospirales</taxon>
        <taxon>Leptospiraceae</taxon>
        <taxon>Leptospira</taxon>
    </lineage>
</organism>
<evidence type="ECO:0008006" key="3">
    <source>
        <dbReference type="Google" id="ProtNLM"/>
    </source>
</evidence>
<dbReference type="AlphaFoldDB" id="M6CVP3"/>
<protein>
    <recommendedName>
        <fullName evidence="3">Tetratricopeptide repeat protein</fullName>
    </recommendedName>
</protein>
<sequence>MCEVKGDLIGAIHHRCREIDFLKTLFSLPEYPKLAMVGDHSDLVDRLILLAILYKNIGSFRQAIDCLEEAKVVAKRKRFRFPAKDLLSDLRWNSAAVQKS</sequence>
<dbReference type="EMBL" id="ANIK01000029">
    <property type="protein sequence ID" value="EMJ95799.1"/>
    <property type="molecule type" value="Genomic_DNA"/>
</dbReference>
<evidence type="ECO:0000313" key="2">
    <source>
        <dbReference type="Proteomes" id="UP000011988"/>
    </source>
</evidence>
<accession>M6CVP3</accession>
<dbReference type="Proteomes" id="UP000011988">
    <property type="component" value="Unassembled WGS sequence"/>
</dbReference>
<comment type="caution">
    <text evidence="1">The sequence shown here is derived from an EMBL/GenBank/DDBJ whole genome shotgun (WGS) entry which is preliminary data.</text>
</comment>
<dbReference type="PATRIC" id="fig|1218565.3.peg.1589"/>
<name>M6CVP3_9LEPT</name>
<proteinExistence type="predicted"/>
<gene>
    <name evidence="1" type="ORF">LEP1GSC194_3315</name>
</gene>
<reference evidence="1 2" key="1">
    <citation type="submission" date="2013-01" db="EMBL/GenBank/DDBJ databases">
        <authorList>
            <person name="Harkins D.M."/>
            <person name="Durkin A.S."/>
            <person name="Brinkac L.M."/>
            <person name="Haft D.H."/>
            <person name="Selengut J.D."/>
            <person name="Sanka R."/>
            <person name="DePew J."/>
            <person name="Purushe J."/>
            <person name="Galloway R.L."/>
            <person name="Vinetz J.M."/>
            <person name="Sutton G.G."/>
            <person name="Nierman W.C."/>
            <person name="Fouts D.E."/>
        </authorList>
    </citation>
    <scope>NUCLEOTIDE SEQUENCE [LARGE SCALE GENOMIC DNA]</scope>
    <source>
        <strain evidence="1 2">79601</strain>
    </source>
</reference>
<evidence type="ECO:0000313" key="1">
    <source>
        <dbReference type="EMBL" id="EMJ95799.1"/>
    </source>
</evidence>